<dbReference type="Proteomes" id="UP000646911">
    <property type="component" value="Unassembled WGS sequence"/>
</dbReference>
<organism evidence="2 3">
    <name type="scientific">Undibacterium umbellatum</name>
    <dbReference type="NCBI Taxonomy" id="2762300"/>
    <lineage>
        <taxon>Bacteria</taxon>
        <taxon>Pseudomonadati</taxon>
        <taxon>Pseudomonadota</taxon>
        <taxon>Betaproteobacteria</taxon>
        <taxon>Burkholderiales</taxon>
        <taxon>Oxalobacteraceae</taxon>
        <taxon>Undibacterium</taxon>
    </lineage>
</organism>
<dbReference type="RefSeq" id="WP_186953734.1">
    <property type="nucleotide sequence ID" value="NZ_JACOFX010000004.1"/>
</dbReference>
<gene>
    <name evidence="2" type="ORF">H8L47_11575</name>
</gene>
<evidence type="ECO:0000313" key="3">
    <source>
        <dbReference type="Proteomes" id="UP000646911"/>
    </source>
</evidence>
<dbReference type="EMBL" id="JACOFX010000004">
    <property type="protein sequence ID" value="MBC3908197.1"/>
    <property type="molecule type" value="Genomic_DNA"/>
</dbReference>
<comment type="caution">
    <text evidence="2">The sequence shown here is derived from an EMBL/GenBank/DDBJ whole genome shotgun (WGS) entry which is preliminary data.</text>
</comment>
<dbReference type="Gene3D" id="3.40.50.1000">
    <property type="entry name" value="HAD superfamily/HAD-like"/>
    <property type="match status" value="1"/>
</dbReference>
<sequence length="148" mass="17297">MKKTKPKVLALDLEGTLISNAMSQIPRPGLFEFLERCAALFPWLVMFTTVKEEKFRQIARLLVDECKTPTWFANIEYINWQGETKNLEFIPNAIVEESILVDDFEIYVHPGQAAQWMPIEFFDYPYPEDDKGLFKMLNKLEVRLTSSE</sequence>
<accession>A0ABR6Z8U5</accession>
<evidence type="ECO:0000313" key="2">
    <source>
        <dbReference type="EMBL" id="MBC3908197.1"/>
    </source>
</evidence>
<protein>
    <recommendedName>
        <fullName evidence="1">FCP1 homology domain-containing protein</fullName>
    </recommendedName>
</protein>
<dbReference type="InterPro" id="IPR004274">
    <property type="entry name" value="FCP1_dom"/>
</dbReference>
<dbReference type="InterPro" id="IPR036412">
    <property type="entry name" value="HAD-like_sf"/>
</dbReference>
<proteinExistence type="predicted"/>
<dbReference type="Pfam" id="PF03031">
    <property type="entry name" value="NIF"/>
    <property type="match status" value="1"/>
</dbReference>
<name>A0ABR6Z8U5_9BURK</name>
<keyword evidence="3" id="KW-1185">Reference proteome</keyword>
<feature type="domain" description="FCP1 homology" evidence="1">
    <location>
        <begin position="7"/>
        <end position="143"/>
    </location>
</feature>
<reference evidence="2 3" key="1">
    <citation type="submission" date="2020-08" db="EMBL/GenBank/DDBJ databases">
        <title>Novel species isolated from subtropical streams in China.</title>
        <authorList>
            <person name="Lu H."/>
        </authorList>
    </citation>
    <scope>NUCLEOTIDE SEQUENCE [LARGE SCALE GENOMIC DNA]</scope>
    <source>
        <strain evidence="2 3">NL8W</strain>
    </source>
</reference>
<evidence type="ECO:0000259" key="1">
    <source>
        <dbReference type="Pfam" id="PF03031"/>
    </source>
</evidence>
<dbReference type="SUPFAM" id="SSF56784">
    <property type="entry name" value="HAD-like"/>
    <property type="match status" value="1"/>
</dbReference>
<dbReference type="InterPro" id="IPR023214">
    <property type="entry name" value="HAD_sf"/>
</dbReference>